<evidence type="ECO:0000313" key="8">
    <source>
        <dbReference type="Proteomes" id="UP000254792"/>
    </source>
</evidence>
<evidence type="ECO:0000256" key="5">
    <source>
        <dbReference type="ARBA" id="ARBA00022691"/>
    </source>
</evidence>
<dbReference type="HAMAP" id="MF_00074">
    <property type="entry name" value="16SrRNA_methyltr_G"/>
    <property type="match status" value="1"/>
</dbReference>
<dbReference type="InterPro" id="IPR003682">
    <property type="entry name" value="rRNA_ssu_MeTfrase_G"/>
</dbReference>
<keyword evidence="8" id="KW-1185">Reference proteome</keyword>
<dbReference type="GO" id="GO:0005829">
    <property type="term" value="C:cytosol"/>
    <property type="evidence" value="ECO:0007669"/>
    <property type="project" value="TreeGrafter"/>
</dbReference>
<evidence type="ECO:0000256" key="6">
    <source>
        <dbReference type="HAMAP-Rule" id="MF_00074"/>
    </source>
</evidence>
<evidence type="ECO:0000256" key="2">
    <source>
        <dbReference type="ARBA" id="ARBA00022552"/>
    </source>
</evidence>
<comment type="function">
    <text evidence="6">Specifically methylates the N7 position of a guanine in 16S rRNA.</text>
</comment>
<accession>A0A345Z2S3</accession>
<dbReference type="PIRSF" id="PIRSF003078">
    <property type="entry name" value="GidB"/>
    <property type="match status" value="1"/>
</dbReference>
<gene>
    <name evidence="7" type="primary">gidB</name>
    <name evidence="6" type="synonym">rsmG</name>
    <name evidence="7" type="ORF">SALLE_v1c02260</name>
</gene>
<dbReference type="EMBL" id="CP031376">
    <property type="protein sequence ID" value="AXK50902.1"/>
    <property type="molecule type" value="Genomic_DNA"/>
</dbReference>
<evidence type="ECO:0000256" key="4">
    <source>
        <dbReference type="ARBA" id="ARBA00022679"/>
    </source>
</evidence>
<dbReference type="Gene3D" id="3.40.50.150">
    <property type="entry name" value="Vaccinia Virus protein VP39"/>
    <property type="match status" value="1"/>
</dbReference>
<reference evidence="7 8" key="1">
    <citation type="submission" date="2018-07" db="EMBL/GenBank/DDBJ databases">
        <title>Complete genome sequence of Spiroplasma alleghenense PLHS-1 (ATCC 51752).</title>
        <authorList>
            <person name="Chou L."/>
            <person name="Lee T.-Y."/>
            <person name="Tsai Y.-M."/>
            <person name="Kuo C.-H."/>
        </authorList>
    </citation>
    <scope>NUCLEOTIDE SEQUENCE [LARGE SCALE GENOMIC DNA]</scope>
    <source>
        <strain evidence="7 8">PLHS-1</strain>
    </source>
</reference>
<feature type="binding site" evidence="6">
    <location>
        <position position="82"/>
    </location>
    <ligand>
        <name>S-adenosyl-L-methionine</name>
        <dbReference type="ChEBI" id="CHEBI:59789"/>
    </ligand>
</feature>
<feature type="binding site" evidence="6">
    <location>
        <position position="145"/>
    </location>
    <ligand>
        <name>S-adenosyl-L-methionine</name>
        <dbReference type="ChEBI" id="CHEBI:59789"/>
    </ligand>
</feature>
<organism evidence="7 8">
    <name type="scientific">Spiroplasma alleghenense</name>
    <dbReference type="NCBI Taxonomy" id="216931"/>
    <lineage>
        <taxon>Bacteria</taxon>
        <taxon>Bacillati</taxon>
        <taxon>Mycoplasmatota</taxon>
        <taxon>Mollicutes</taxon>
        <taxon>Entomoplasmatales</taxon>
        <taxon>Spiroplasmataceae</taxon>
        <taxon>Spiroplasma</taxon>
    </lineage>
</organism>
<keyword evidence="3 6" id="KW-0489">Methyltransferase</keyword>
<feature type="binding site" evidence="6">
    <location>
        <begin position="128"/>
        <end position="129"/>
    </location>
    <ligand>
        <name>S-adenosyl-L-methionine</name>
        <dbReference type="ChEBI" id="CHEBI:59789"/>
    </ligand>
</feature>
<comment type="subcellular location">
    <subcellularLocation>
        <location evidence="6">Cytoplasm</location>
    </subcellularLocation>
</comment>
<dbReference type="Proteomes" id="UP000254792">
    <property type="component" value="Chromosome"/>
</dbReference>
<sequence>MSKFENWGLFDKILNVQLSEKIKEQLNKYFDFLVSENQKYNLTSITDSEAVYQKHFLDSLFFSNNFLLKNQKICDIGTGAGFPGVVLKIFYPELEVHLVESNNKKIHFLNELIKILDLKNITTHYERAEDFCIKFREQFDVVISRAVSELNVLLELGSQLIKISGNFICLKGPRAEEEIKNLNNKEKELGLQFESKDLQNDDYLGTRINLVYKKISHTPKNYPRQYAQIKKKPLGK</sequence>
<dbReference type="PANTHER" id="PTHR31760">
    <property type="entry name" value="S-ADENOSYL-L-METHIONINE-DEPENDENT METHYLTRANSFERASES SUPERFAMILY PROTEIN"/>
    <property type="match status" value="1"/>
</dbReference>
<dbReference type="InterPro" id="IPR029063">
    <property type="entry name" value="SAM-dependent_MTases_sf"/>
</dbReference>
<dbReference type="PANTHER" id="PTHR31760:SF0">
    <property type="entry name" value="S-ADENOSYL-L-METHIONINE-DEPENDENT METHYLTRANSFERASES SUPERFAMILY PROTEIN"/>
    <property type="match status" value="1"/>
</dbReference>
<dbReference type="EC" id="2.1.1.-" evidence="6"/>
<keyword evidence="5 6" id="KW-0949">S-adenosyl-L-methionine</keyword>
<dbReference type="SUPFAM" id="SSF53335">
    <property type="entry name" value="S-adenosyl-L-methionine-dependent methyltransferases"/>
    <property type="match status" value="1"/>
</dbReference>
<dbReference type="RefSeq" id="WP_115557822.1">
    <property type="nucleotide sequence ID" value="NZ_CP031376.1"/>
</dbReference>
<dbReference type="FunFam" id="3.40.50.150:FF:000041">
    <property type="entry name" value="Ribosomal RNA small subunit methyltransferase G"/>
    <property type="match status" value="1"/>
</dbReference>
<name>A0A345Z2S3_9MOLU</name>
<dbReference type="Pfam" id="PF02527">
    <property type="entry name" value="GidB"/>
    <property type="match status" value="1"/>
</dbReference>
<proteinExistence type="inferred from homology"/>
<dbReference type="KEGG" id="salx:SALLE_v1c02260"/>
<dbReference type="GO" id="GO:0070043">
    <property type="term" value="F:rRNA (guanine-N7-)-methyltransferase activity"/>
    <property type="evidence" value="ECO:0007669"/>
    <property type="project" value="UniProtKB-UniRule"/>
</dbReference>
<evidence type="ECO:0000256" key="3">
    <source>
        <dbReference type="ARBA" id="ARBA00022603"/>
    </source>
</evidence>
<keyword evidence="2 6" id="KW-0698">rRNA processing</keyword>
<evidence type="ECO:0000256" key="1">
    <source>
        <dbReference type="ARBA" id="ARBA00022490"/>
    </source>
</evidence>
<protein>
    <recommendedName>
        <fullName evidence="6">Ribosomal RNA small subunit methyltransferase G</fullName>
        <ecNumber evidence="6">2.1.1.-</ecNumber>
    </recommendedName>
    <alternativeName>
        <fullName evidence="6">16S rRNA 7-methylguanosine methyltransferase</fullName>
        <shortName evidence="6">16S rRNA m7G methyltransferase</shortName>
    </alternativeName>
</protein>
<feature type="binding site" evidence="6">
    <location>
        <position position="77"/>
    </location>
    <ligand>
        <name>S-adenosyl-L-methionine</name>
        <dbReference type="ChEBI" id="CHEBI:59789"/>
    </ligand>
</feature>
<dbReference type="CDD" id="cd02440">
    <property type="entry name" value="AdoMet_MTases"/>
    <property type="match status" value="1"/>
</dbReference>
<evidence type="ECO:0000313" key="7">
    <source>
        <dbReference type="EMBL" id="AXK50902.1"/>
    </source>
</evidence>
<comment type="similarity">
    <text evidence="6">Belongs to the methyltransferase superfamily. RNA methyltransferase RsmG family.</text>
</comment>
<dbReference type="NCBIfam" id="TIGR00138">
    <property type="entry name" value="rsmG_gidB"/>
    <property type="match status" value="1"/>
</dbReference>
<dbReference type="AlphaFoldDB" id="A0A345Z2S3"/>
<keyword evidence="4 6" id="KW-0808">Transferase</keyword>
<comment type="caution">
    <text evidence="6">Lacks conserved residue(s) required for the propagation of feature annotation.</text>
</comment>
<keyword evidence="1 6" id="KW-0963">Cytoplasm</keyword>
<dbReference type="OrthoDB" id="9808773at2"/>